<proteinExistence type="predicted"/>
<dbReference type="Proteomes" id="UP000789342">
    <property type="component" value="Unassembled WGS sequence"/>
</dbReference>
<accession>A0A9N9NNS9</accession>
<evidence type="ECO:0000313" key="1">
    <source>
        <dbReference type="EMBL" id="CAG8750087.1"/>
    </source>
</evidence>
<reference evidence="1" key="1">
    <citation type="submission" date="2021-06" db="EMBL/GenBank/DDBJ databases">
        <authorList>
            <person name="Kallberg Y."/>
            <person name="Tangrot J."/>
            <person name="Rosling A."/>
        </authorList>
    </citation>
    <scope>NUCLEOTIDE SEQUENCE</scope>
    <source>
        <strain evidence="1">CL551</strain>
    </source>
</reference>
<evidence type="ECO:0000313" key="2">
    <source>
        <dbReference type="Proteomes" id="UP000789342"/>
    </source>
</evidence>
<protein>
    <submittedName>
        <fullName evidence="1">14390_t:CDS:1</fullName>
    </submittedName>
</protein>
<feature type="non-terminal residue" evidence="1">
    <location>
        <position position="50"/>
    </location>
</feature>
<gene>
    <name evidence="1" type="ORF">AMORRO_LOCUS15289</name>
</gene>
<sequence length="50" mass="4901">MSSARSLIEATPTVLASASANMHALGEIGTSSNLEMAKNALGVIGAIGDA</sequence>
<keyword evidence="2" id="KW-1185">Reference proteome</keyword>
<comment type="caution">
    <text evidence="1">The sequence shown here is derived from an EMBL/GenBank/DDBJ whole genome shotgun (WGS) entry which is preliminary data.</text>
</comment>
<name>A0A9N9NNS9_9GLOM</name>
<dbReference type="EMBL" id="CAJVPV010035036">
    <property type="protein sequence ID" value="CAG8750087.1"/>
    <property type="molecule type" value="Genomic_DNA"/>
</dbReference>
<organism evidence="1 2">
    <name type="scientific">Acaulospora morrowiae</name>
    <dbReference type="NCBI Taxonomy" id="94023"/>
    <lineage>
        <taxon>Eukaryota</taxon>
        <taxon>Fungi</taxon>
        <taxon>Fungi incertae sedis</taxon>
        <taxon>Mucoromycota</taxon>
        <taxon>Glomeromycotina</taxon>
        <taxon>Glomeromycetes</taxon>
        <taxon>Diversisporales</taxon>
        <taxon>Acaulosporaceae</taxon>
        <taxon>Acaulospora</taxon>
    </lineage>
</organism>
<dbReference type="AlphaFoldDB" id="A0A9N9NNS9"/>